<dbReference type="UniPathway" id="UPA00501"/>
<dbReference type="RefSeq" id="WP_126304904.1">
    <property type="nucleotide sequence ID" value="NZ_LR134516.1"/>
</dbReference>
<evidence type="ECO:0000256" key="2">
    <source>
        <dbReference type="ARBA" id="ARBA00005222"/>
    </source>
</evidence>
<dbReference type="AlphaFoldDB" id="A0A448UD34"/>
<gene>
    <name evidence="5" type="primary">lgtB_1</name>
    <name evidence="5" type="ORF">NCTC12227_01551</name>
</gene>
<dbReference type="EC" id="2.-.-.-" evidence="5"/>
<keyword evidence="3" id="KW-0448">Lipopolysaccharide biosynthesis</keyword>
<evidence type="ECO:0000256" key="1">
    <source>
        <dbReference type="ARBA" id="ARBA00005068"/>
    </source>
</evidence>
<accession>A0A448UD34</accession>
<comment type="pathway">
    <text evidence="2">Glycan metabolism; lacto-N-neotetraose biosynthesis.</text>
</comment>
<dbReference type="EMBL" id="LR134516">
    <property type="protein sequence ID" value="VEJ21791.1"/>
    <property type="molecule type" value="Genomic_DNA"/>
</dbReference>
<protein>
    <submittedName>
        <fullName evidence="5">Lacto-N-neotetraose biosynthesis glycosyl transferase</fullName>
        <ecNumber evidence="5">2.-.-.-</ecNumber>
    </submittedName>
</protein>
<dbReference type="InterPro" id="IPR002654">
    <property type="entry name" value="Glyco_trans_25"/>
</dbReference>
<keyword evidence="6" id="KW-1185">Reference proteome</keyword>
<evidence type="ECO:0000259" key="4">
    <source>
        <dbReference type="Pfam" id="PF01755"/>
    </source>
</evidence>
<dbReference type="KEGG" id="nani:NCTC12227_01551"/>
<sequence length="271" mass="31677">MLKNYVISINSAELRRKHIAQEFGEQKIPFEFFDAVTPAHGLEKVTQYFIPNLVHYKYQTLGEKSCFMSHVLLLQKCIDDHLPYIAIFEDDVLLGKNSQLFLKDDAWLRERFPHEKESFIIKLETHLTPTNIKPDPNIKPYAERTFDTLCTSHGGAAGYIISHAAARFVLDQLATLTCEEIKPIDILLFETFLNHTDIKIYQLTPALCIQEDRHNTENSKIKSQLQEERAENWQKNPEPRKKRTLNERVIRTLSKISRLIEKQNRQIITFK</sequence>
<dbReference type="Pfam" id="PF01755">
    <property type="entry name" value="Glyco_transf_25"/>
    <property type="match status" value="1"/>
</dbReference>
<keyword evidence="5" id="KW-0808">Transferase</keyword>
<dbReference type="CDD" id="cd06532">
    <property type="entry name" value="Glyco_transf_25"/>
    <property type="match status" value="1"/>
</dbReference>
<evidence type="ECO:0000313" key="5">
    <source>
        <dbReference type="EMBL" id="VEJ21791.1"/>
    </source>
</evidence>
<evidence type="ECO:0000313" key="6">
    <source>
        <dbReference type="Proteomes" id="UP000268229"/>
    </source>
</evidence>
<comment type="pathway">
    <text evidence="1">Bacterial outer membrane biogenesis; lipooligosaccharide biosynthesis.</text>
</comment>
<evidence type="ECO:0000256" key="3">
    <source>
        <dbReference type="ARBA" id="ARBA00022985"/>
    </source>
</evidence>
<reference evidence="5 6" key="1">
    <citation type="submission" date="2018-12" db="EMBL/GenBank/DDBJ databases">
        <authorList>
            <consortium name="Pathogen Informatics"/>
        </authorList>
    </citation>
    <scope>NUCLEOTIDE SEQUENCE [LARGE SCALE GENOMIC DNA]</scope>
    <source>
        <strain evidence="5 6">NCTC12227</strain>
    </source>
</reference>
<proteinExistence type="predicted"/>
<name>A0A448UD34_9NEIS</name>
<dbReference type="UniPathway" id="UPA00820"/>
<dbReference type="OrthoDB" id="119742at2"/>
<dbReference type="Proteomes" id="UP000268229">
    <property type="component" value="Chromosome"/>
</dbReference>
<organism evidence="5 6">
    <name type="scientific">Neisseria animaloris</name>
    <dbReference type="NCBI Taxonomy" id="326522"/>
    <lineage>
        <taxon>Bacteria</taxon>
        <taxon>Pseudomonadati</taxon>
        <taxon>Pseudomonadota</taxon>
        <taxon>Betaproteobacteria</taxon>
        <taxon>Neisseriales</taxon>
        <taxon>Neisseriaceae</taxon>
        <taxon>Neisseria</taxon>
    </lineage>
</organism>
<feature type="domain" description="Glycosyl transferase family 25" evidence="4">
    <location>
        <begin position="1"/>
        <end position="186"/>
    </location>
</feature>
<dbReference type="GO" id="GO:0009103">
    <property type="term" value="P:lipopolysaccharide biosynthetic process"/>
    <property type="evidence" value="ECO:0007669"/>
    <property type="project" value="UniProtKB-KW"/>
</dbReference>
<dbReference type="GO" id="GO:0016740">
    <property type="term" value="F:transferase activity"/>
    <property type="evidence" value="ECO:0007669"/>
    <property type="project" value="UniProtKB-KW"/>
</dbReference>